<protein>
    <submittedName>
        <fullName evidence="1">Uncharacterized protein</fullName>
    </submittedName>
</protein>
<dbReference type="SUPFAM" id="SSF75689">
    <property type="entry name" value="Zinc-binding domain of translation initiation factor 2 beta"/>
    <property type="match status" value="1"/>
</dbReference>
<sequence length="59" mass="6348">MSDQDHQNVTITAFITGIDCPRCSHPNTGFINDPRGGTFECSGCNEPFTVPEDAAIDFG</sequence>
<dbReference type="InterPro" id="IPR016190">
    <property type="entry name" value="Transl_init_fac_IF2/IF5_Zn-bd"/>
</dbReference>
<name>A0AA40RUT7_STUST</name>
<evidence type="ECO:0000313" key="1">
    <source>
        <dbReference type="EMBL" id="MBA1305904.1"/>
    </source>
</evidence>
<organism evidence="1 2">
    <name type="scientific">Stutzerimonas stutzeri</name>
    <name type="common">Pseudomonas stutzeri</name>
    <dbReference type="NCBI Taxonomy" id="316"/>
    <lineage>
        <taxon>Bacteria</taxon>
        <taxon>Pseudomonadati</taxon>
        <taxon>Pseudomonadota</taxon>
        <taxon>Gammaproteobacteria</taxon>
        <taxon>Pseudomonadales</taxon>
        <taxon>Pseudomonadaceae</taxon>
        <taxon>Stutzerimonas</taxon>
    </lineage>
</organism>
<comment type="caution">
    <text evidence="1">The sequence shown here is derived from an EMBL/GenBank/DDBJ whole genome shotgun (WGS) entry which is preliminary data.</text>
</comment>
<evidence type="ECO:0000313" key="2">
    <source>
        <dbReference type="Proteomes" id="UP001138621"/>
    </source>
</evidence>
<dbReference type="Proteomes" id="UP001138621">
    <property type="component" value="Unassembled WGS sequence"/>
</dbReference>
<gene>
    <name evidence="1" type="ORF">G7024_16050</name>
</gene>
<dbReference type="AlphaFoldDB" id="A0AA40RUT7"/>
<dbReference type="EMBL" id="JAAMRD010000014">
    <property type="protein sequence ID" value="MBA1305904.1"/>
    <property type="molecule type" value="Genomic_DNA"/>
</dbReference>
<dbReference type="GO" id="GO:0003743">
    <property type="term" value="F:translation initiation factor activity"/>
    <property type="evidence" value="ECO:0007669"/>
    <property type="project" value="InterPro"/>
</dbReference>
<accession>A0AA40RUT7</accession>
<reference evidence="1" key="1">
    <citation type="submission" date="2020-02" db="EMBL/GenBank/DDBJ databases">
        <title>Synteny-based analysis reveals conserved mechanism for high triclosan tolerance in Pseudomonas, as well as instances of horizontal transfer.</title>
        <authorList>
            <person name="Mcfarland A.G."/>
            <person name="Bertucci H.K."/>
            <person name="Litmann E."/>
            <person name="Shen J."/>
            <person name="Huttenhower C."/>
            <person name="Hartmann E.M."/>
        </authorList>
    </citation>
    <scope>NUCLEOTIDE SEQUENCE</scope>
    <source>
        <strain evidence="1">109A1</strain>
    </source>
</reference>
<proteinExistence type="predicted"/>